<protein>
    <submittedName>
        <fullName evidence="1">Uncharacterized protein</fullName>
    </submittedName>
</protein>
<evidence type="ECO:0000313" key="2">
    <source>
        <dbReference type="Proteomes" id="UP000184267"/>
    </source>
</evidence>
<comment type="caution">
    <text evidence="1">The sequence shown here is derived from an EMBL/GenBank/DDBJ whole genome shotgun (WGS) entry which is preliminary data.</text>
</comment>
<evidence type="ECO:0000313" key="1">
    <source>
        <dbReference type="EMBL" id="OJT04863.1"/>
    </source>
</evidence>
<gene>
    <name evidence="1" type="ORF">TRAPUB_4435</name>
</gene>
<dbReference type="Proteomes" id="UP000184267">
    <property type="component" value="Unassembled WGS sequence"/>
</dbReference>
<keyword evidence="2" id="KW-1185">Reference proteome</keyword>
<proteinExistence type="predicted"/>
<sequence>MHAGHTWMTPPGSLYSSPVAGVSAEKALRLMGVCPKTAYEPTVDGPFERNLRAF</sequence>
<accession>A0A1M2VBG0</accession>
<name>A0A1M2VBG0_TRAPU</name>
<dbReference type="AlphaFoldDB" id="A0A1M2VBG0"/>
<organism evidence="1 2">
    <name type="scientific">Trametes pubescens</name>
    <name type="common">White-rot fungus</name>
    <dbReference type="NCBI Taxonomy" id="154538"/>
    <lineage>
        <taxon>Eukaryota</taxon>
        <taxon>Fungi</taxon>
        <taxon>Dikarya</taxon>
        <taxon>Basidiomycota</taxon>
        <taxon>Agaricomycotina</taxon>
        <taxon>Agaricomycetes</taxon>
        <taxon>Polyporales</taxon>
        <taxon>Polyporaceae</taxon>
        <taxon>Trametes</taxon>
    </lineage>
</organism>
<reference evidence="1 2" key="1">
    <citation type="submission" date="2016-10" db="EMBL/GenBank/DDBJ databases">
        <title>Genome sequence of the basidiomycete white-rot fungus Trametes pubescens.</title>
        <authorList>
            <person name="Makela M.R."/>
            <person name="Granchi Z."/>
            <person name="Peng M."/>
            <person name="De Vries R.P."/>
            <person name="Grigoriev I."/>
            <person name="Riley R."/>
            <person name="Hilden K."/>
        </authorList>
    </citation>
    <scope>NUCLEOTIDE SEQUENCE [LARGE SCALE GENOMIC DNA]</scope>
    <source>
        <strain evidence="1 2">FBCC735</strain>
    </source>
</reference>
<dbReference type="EMBL" id="MNAD01001516">
    <property type="protein sequence ID" value="OJT04863.1"/>
    <property type="molecule type" value="Genomic_DNA"/>
</dbReference>